<reference evidence="1" key="1">
    <citation type="submission" date="2018-06" db="EMBL/GenBank/DDBJ databases">
        <authorList>
            <person name="Zhirakovskaya E."/>
        </authorList>
    </citation>
    <scope>NUCLEOTIDE SEQUENCE</scope>
</reference>
<gene>
    <name evidence="1" type="ORF">MNBD_IGNAVI01-1259</name>
</gene>
<sequence>MLQAQKTDLIKLVNGDWVTGEIKTLQYGVLQYKTDGMSTVDVKWDHVTQIKSKFKFEVTLDKGGEYLAYIDTTSKLNEVNLIVNSKISFIVKRSEIVRISKIRDAFWDKFSGGFSFGLNYTRGSNILNYDLSGDLSYRVFRSETSLKVSSNLTNDKNADNKTTKNNADLRFNKDMAKHWFYAAFSSAEENSQLGLDLRMSLGSGFGKRLLYTARSVLQLSINLVGNREWPSDGEQKNNLEGLLYLEYRIFNNAPPKTKLLSYVALYPSLTEKGRIRTDLNLEGSIEIWNNFVYKLKYYYNADNQPATADADHVDWGVTTSVGYTF</sequence>
<organism evidence="1">
    <name type="scientific">hydrothermal vent metagenome</name>
    <dbReference type="NCBI Taxonomy" id="652676"/>
    <lineage>
        <taxon>unclassified sequences</taxon>
        <taxon>metagenomes</taxon>
        <taxon>ecological metagenomes</taxon>
    </lineage>
</organism>
<dbReference type="InterPro" id="IPR007433">
    <property type="entry name" value="DUF481"/>
</dbReference>
<dbReference type="AlphaFoldDB" id="A0A3B1C5H3"/>
<dbReference type="Pfam" id="PF04338">
    <property type="entry name" value="DUF481"/>
    <property type="match status" value="1"/>
</dbReference>
<accession>A0A3B1C5H3</accession>
<evidence type="ECO:0000313" key="1">
    <source>
        <dbReference type="EMBL" id="VAX25756.1"/>
    </source>
</evidence>
<dbReference type="EMBL" id="UOGD01000309">
    <property type="protein sequence ID" value="VAX25756.1"/>
    <property type="molecule type" value="Genomic_DNA"/>
</dbReference>
<evidence type="ECO:0008006" key="2">
    <source>
        <dbReference type="Google" id="ProtNLM"/>
    </source>
</evidence>
<name>A0A3B1C5H3_9ZZZZ</name>
<proteinExistence type="predicted"/>
<protein>
    <recommendedName>
        <fullName evidence="2">Peptide chain release factor RF-3</fullName>
    </recommendedName>
</protein>